<evidence type="ECO:0000256" key="5">
    <source>
        <dbReference type="ARBA" id="ARBA00022617"/>
    </source>
</evidence>
<feature type="transmembrane region" description="Helical" evidence="12">
    <location>
        <begin position="115"/>
        <end position="137"/>
    </location>
</feature>
<keyword evidence="11 12" id="KW-0472">Membrane</keyword>
<name>A0A4V6CW43_9ACTN</name>
<evidence type="ECO:0000256" key="2">
    <source>
        <dbReference type="ARBA" id="ARBA00007543"/>
    </source>
</evidence>
<dbReference type="InterPro" id="IPR003317">
    <property type="entry name" value="Cyt-d_oxidase_su2"/>
</dbReference>
<dbReference type="GO" id="GO:0019646">
    <property type="term" value="P:aerobic electron transport chain"/>
    <property type="evidence" value="ECO:0007669"/>
    <property type="project" value="TreeGrafter"/>
</dbReference>
<gene>
    <name evidence="13" type="primary">cydB</name>
    <name evidence="13" type="ORF">FDO65_00470</name>
</gene>
<keyword evidence="9 12" id="KW-1133">Transmembrane helix</keyword>
<evidence type="ECO:0000256" key="8">
    <source>
        <dbReference type="ARBA" id="ARBA00022982"/>
    </source>
</evidence>
<dbReference type="RefSeq" id="WP_137447548.1">
    <property type="nucleotide sequence ID" value="NZ_SZZH01000001.1"/>
</dbReference>
<dbReference type="GO" id="GO:0016682">
    <property type="term" value="F:oxidoreductase activity, acting on diphenols and related substances as donors, oxygen as acceptor"/>
    <property type="evidence" value="ECO:0007669"/>
    <property type="project" value="TreeGrafter"/>
</dbReference>
<feature type="transmembrane region" description="Helical" evidence="12">
    <location>
        <begin position="6"/>
        <end position="32"/>
    </location>
</feature>
<reference evidence="13 14" key="1">
    <citation type="submission" date="2019-05" db="EMBL/GenBank/DDBJ databases">
        <title>Nakamurella sp. N5BH11, whole genome shotgun sequence.</title>
        <authorList>
            <person name="Tuo L."/>
        </authorList>
    </citation>
    <scope>NUCLEOTIDE SEQUENCE [LARGE SCALE GENOMIC DNA]</scope>
    <source>
        <strain evidence="13 14">N5BH11</strain>
    </source>
</reference>
<evidence type="ECO:0000256" key="1">
    <source>
        <dbReference type="ARBA" id="ARBA00004651"/>
    </source>
</evidence>
<dbReference type="NCBIfam" id="TIGR00203">
    <property type="entry name" value="cydB"/>
    <property type="match status" value="1"/>
</dbReference>
<evidence type="ECO:0000313" key="14">
    <source>
        <dbReference type="Proteomes" id="UP000306985"/>
    </source>
</evidence>
<keyword evidence="6 12" id="KW-0812">Transmembrane</keyword>
<organism evidence="13 14">
    <name type="scientific">Nakamurella flava</name>
    <dbReference type="NCBI Taxonomy" id="2576308"/>
    <lineage>
        <taxon>Bacteria</taxon>
        <taxon>Bacillati</taxon>
        <taxon>Actinomycetota</taxon>
        <taxon>Actinomycetes</taxon>
        <taxon>Nakamurellales</taxon>
        <taxon>Nakamurellaceae</taxon>
        <taxon>Nakamurella</taxon>
    </lineage>
</organism>
<evidence type="ECO:0000256" key="7">
    <source>
        <dbReference type="ARBA" id="ARBA00022723"/>
    </source>
</evidence>
<sequence length="346" mass="38077">MFLNNLWFVLIALLWIGYFVLEGFDFGVGALLRIVGRKEKGRRVLINTIGPVWDGNEVWLLTAGGATFAAFPEWYASMFSGFYLALLVILVCLIGRGVAFEYRGKGSTDTWRARWDWTILISSWALPVLWGVAFGNVVRGVPLDADHEYVGTFLDLLNPFALLMGVTVLLLVLTHGGVYLSLKTTAQVRDRAQAFTLRLAPFAIAAMAVAVVWQYLIRGPVLSLAVGLAAVVALAVAWALTRVSRDGWAFVLSALSTGLLVTSWFLAIYPNVLPSTLDPAWSLTIENAASTPYTLTLMSWVAIAFVPLVVGYQAWSYWVFRKRISVRHIPDSPGATAQESPQTSSR</sequence>
<evidence type="ECO:0000256" key="12">
    <source>
        <dbReference type="SAM" id="Phobius"/>
    </source>
</evidence>
<dbReference type="PIRSF" id="PIRSF000267">
    <property type="entry name" value="Cyt_oxidse_sub2"/>
    <property type="match status" value="1"/>
</dbReference>
<comment type="subcellular location">
    <subcellularLocation>
        <location evidence="1">Cell membrane</location>
        <topology evidence="1">Multi-pass membrane protein</topology>
    </subcellularLocation>
</comment>
<evidence type="ECO:0000313" key="13">
    <source>
        <dbReference type="EMBL" id="TKV60245.1"/>
    </source>
</evidence>
<keyword evidence="3" id="KW-0813">Transport</keyword>
<dbReference type="OrthoDB" id="9776710at2"/>
<feature type="transmembrane region" description="Helical" evidence="12">
    <location>
        <begin position="194"/>
        <end position="216"/>
    </location>
</feature>
<proteinExistence type="inferred from homology"/>
<feature type="transmembrane region" description="Helical" evidence="12">
    <location>
        <begin position="157"/>
        <end position="182"/>
    </location>
</feature>
<evidence type="ECO:0000256" key="3">
    <source>
        <dbReference type="ARBA" id="ARBA00022448"/>
    </source>
</evidence>
<accession>A0A4V6CW43</accession>
<keyword evidence="5" id="KW-0349">Heme</keyword>
<keyword evidence="10" id="KW-0408">Iron</keyword>
<keyword evidence="4" id="KW-1003">Cell membrane</keyword>
<keyword evidence="14" id="KW-1185">Reference proteome</keyword>
<keyword evidence="8" id="KW-0249">Electron transport</keyword>
<evidence type="ECO:0000256" key="4">
    <source>
        <dbReference type="ARBA" id="ARBA00022475"/>
    </source>
</evidence>
<evidence type="ECO:0000256" key="9">
    <source>
        <dbReference type="ARBA" id="ARBA00022989"/>
    </source>
</evidence>
<dbReference type="Proteomes" id="UP000306985">
    <property type="component" value="Unassembled WGS sequence"/>
</dbReference>
<dbReference type="GO" id="GO:0070069">
    <property type="term" value="C:cytochrome complex"/>
    <property type="evidence" value="ECO:0007669"/>
    <property type="project" value="TreeGrafter"/>
</dbReference>
<dbReference type="Pfam" id="PF02322">
    <property type="entry name" value="Cyt_bd_oxida_II"/>
    <property type="match status" value="1"/>
</dbReference>
<dbReference type="GO" id="GO:0009055">
    <property type="term" value="F:electron transfer activity"/>
    <property type="evidence" value="ECO:0007669"/>
    <property type="project" value="TreeGrafter"/>
</dbReference>
<feature type="transmembrane region" description="Helical" evidence="12">
    <location>
        <begin position="248"/>
        <end position="269"/>
    </location>
</feature>
<dbReference type="GO" id="GO:0046872">
    <property type="term" value="F:metal ion binding"/>
    <property type="evidence" value="ECO:0007669"/>
    <property type="project" value="UniProtKB-KW"/>
</dbReference>
<feature type="transmembrane region" description="Helical" evidence="12">
    <location>
        <begin position="222"/>
        <end position="241"/>
    </location>
</feature>
<dbReference type="EMBL" id="SZZH01000001">
    <property type="protein sequence ID" value="TKV60245.1"/>
    <property type="molecule type" value="Genomic_DNA"/>
</dbReference>
<evidence type="ECO:0000256" key="6">
    <source>
        <dbReference type="ARBA" id="ARBA00022692"/>
    </source>
</evidence>
<dbReference type="AlphaFoldDB" id="A0A4V6CW43"/>
<comment type="caution">
    <text evidence="13">The sequence shown here is derived from an EMBL/GenBank/DDBJ whole genome shotgun (WGS) entry which is preliminary data.</text>
</comment>
<dbReference type="PANTHER" id="PTHR43141:SF5">
    <property type="entry name" value="CYTOCHROME BD-I UBIQUINOL OXIDASE SUBUNIT 2"/>
    <property type="match status" value="1"/>
</dbReference>
<evidence type="ECO:0000256" key="10">
    <source>
        <dbReference type="ARBA" id="ARBA00023004"/>
    </source>
</evidence>
<evidence type="ECO:0000256" key="11">
    <source>
        <dbReference type="ARBA" id="ARBA00023136"/>
    </source>
</evidence>
<dbReference type="PANTHER" id="PTHR43141">
    <property type="entry name" value="CYTOCHROME BD2 SUBUNIT II"/>
    <property type="match status" value="1"/>
</dbReference>
<keyword evidence="7" id="KW-0479">Metal-binding</keyword>
<protein>
    <submittedName>
        <fullName evidence="13">Cytochrome d ubiquinol oxidase subunit II</fullName>
    </submittedName>
</protein>
<feature type="transmembrane region" description="Helical" evidence="12">
    <location>
        <begin position="297"/>
        <end position="320"/>
    </location>
</feature>
<feature type="transmembrane region" description="Helical" evidence="12">
    <location>
        <begin position="44"/>
        <end position="62"/>
    </location>
</feature>
<comment type="similarity">
    <text evidence="2">Belongs to the cytochrome ubiquinol oxidase subunit 2 family.</text>
</comment>
<dbReference type="GO" id="GO:0005886">
    <property type="term" value="C:plasma membrane"/>
    <property type="evidence" value="ECO:0007669"/>
    <property type="project" value="UniProtKB-SubCell"/>
</dbReference>
<feature type="transmembrane region" description="Helical" evidence="12">
    <location>
        <begin position="74"/>
        <end position="94"/>
    </location>
</feature>